<dbReference type="GO" id="GO:0051302">
    <property type="term" value="P:regulation of cell division"/>
    <property type="evidence" value="ECO:0007669"/>
    <property type="project" value="TreeGrafter"/>
</dbReference>
<dbReference type="SUPFAM" id="SSF140931">
    <property type="entry name" value="Fic-like"/>
    <property type="match status" value="1"/>
</dbReference>
<dbReference type="Pfam" id="PF02661">
    <property type="entry name" value="Fic"/>
    <property type="match status" value="1"/>
</dbReference>
<dbReference type="GO" id="GO:0070733">
    <property type="term" value="F:AMPylase activity"/>
    <property type="evidence" value="ECO:0007669"/>
    <property type="project" value="UniProtKB-EC"/>
</dbReference>
<comment type="catalytic activity">
    <reaction evidence="6">
        <text>L-threonyl-[protein] + ATP = 3-O-(5'-adenylyl)-L-threonyl-[protein] + diphosphate</text>
        <dbReference type="Rhea" id="RHEA:54292"/>
        <dbReference type="Rhea" id="RHEA-COMP:11060"/>
        <dbReference type="Rhea" id="RHEA-COMP:13847"/>
        <dbReference type="ChEBI" id="CHEBI:30013"/>
        <dbReference type="ChEBI" id="CHEBI:30616"/>
        <dbReference type="ChEBI" id="CHEBI:33019"/>
        <dbReference type="ChEBI" id="CHEBI:138113"/>
        <dbReference type="EC" id="2.7.7.108"/>
    </reaction>
</comment>
<dbReference type="InterPro" id="IPR036597">
    <property type="entry name" value="Fido-like_dom_sf"/>
</dbReference>
<sequence length="204" mass="24004">MTMNNNYDYSYEWDHKYCYPHSNVLINKLRIEDAEKLRIAEREITSLRIANAKLNVIRGDFDLLHLKTIHKYVFGDVYEWAGELRCVNVAKGNMFCNYQFIEPNAHILFRKLKEENYLKDVPRDEVPLRLAFYLSEINALHPFREGNGRVQRLFIEYLAENIGYQVDFSQVTDKQMVEASAASFLCDYAKMNEILMAITEPLSE</sequence>
<evidence type="ECO:0000256" key="2">
    <source>
        <dbReference type="ARBA" id="ARBA00022695"/>
    </source>
</evidence>
<evidence type="ECO:0000256" key="1">
    <source>
        <dbReference type="ARBA" id="ARBA00022679"/>
    </source>
</evidence>
<dbReference type="GO" id="GO:0005524">
    <property type="term" value="F:ATP binding"/>
    <property type="evidence" value="ECO:0007669"/>
    <property type="project" value="UniProtKB-KW"/>
</dbReference>
<dbReference type="PATRIC" id="fig|49338.4.peg.4896"/>
<proteinExistence type="predicted"/>
<evidence type="ECO:0000256" key="5">
    <source>
        <dbReference type="ARBA" id="ARBA00034531"/>
    </source>
</evidence>
<evidence type="ECO:0000256" key="7">
    <source>
        <dbReference type="ARBA" id="ARBA00048696"/>
    </source>
</evidence>
<evidence type="ECO:0000256" key="3">
    <source>
        <dbReference type="ARBA" id="ARBA00022741"/>
    </source>
</evidence>
<dbReference type="PROSITE" id="PS51459">
    <property type="entry name" value="FIDO"/>
    <property type="match status" value="1"/>
</dbReference>
<gene>
    <name evidence="9" type="ORF">DPCES_4550</name>
</gene>
<accession>A0A098B9A2</accession>
<dbReference type="AlphaFoldDB" id="A0A098B9A2"/>
<evidence type="ECO:0000259" key="8">
    <source>
        <dbReference type="PROSITE" id="PS51459"/>
    </source>
</evidence>
<feature type="domain" description="Fido" evidence="8">
    <location>
        <begin position="61"/>
        <end position="204"/>
    </location>
</feature>
<dbReference type="InterPro" id="IPR003812">
    <property type="entry name" value="Fido"/>
</dbReference>
<keyword evidence="4" id="KW-0067">ATP-binding</keyword>
<comment type="catalytic activity">
    <reaction evidence="7">
        <text>L-tyrosyl-[protein] + ATP = O-(5'-adenylyl)-L-tyrosyl-[protein] + diphosphate</text>
        <dbReference type="Rhea" id="RHEA:54288"/>
        <dbReference type="Rhea" id="RHEA-COMP:10136"/>
        <dbReference type="Rhea" id="RHEA-COMP:13846"/>
        <dbReference type="ChEBI" id="CHEBI:30616"/>
        <dbReference type="ChEBI" id="CHEBI:33019"/>
        <dbReference type="ChEBI" id="CHEBI:46858"/>
        <dbReference type="ChEBI" id="CHEBI:83624"/>
        <dbReference type="EC" id="2.7.7.108"/>
    </reaction>
</comment>
<dbReference type="Gene3D" id="1.10.3290.10">
    <property type="entry name" value="Fido-like domain"/>
    <property type="match status" value="1"/>
</dbReference>
<keyword evidence="3" id="KW-0547">Nucleotide-binding</keyword>
<name>A0A098B9A2_DESHA</name>
<keyword evidence="1" id="KW-0808">Transferase</keyword>
<dbReference type="PANTHER" id="PTHR39560">
    <property type="entry name" value="PROTEIN ADENYLYLTRANSFERASE FIC-RELATED"/>
    <property type="match status" value="1"/>
</dbReference>
<dbReference type="EMBL" id="LK996017">
    <property type="protein sequence ID" value="CDX04436.1"/>
    <property type="molecule type" value="Genomic_DNA"/>
</dbReference>
<dbReference type="PANTHER" id="PTHR39560:SF1">
    <property type="entry name" value="PROTEIN ADENYLYLTRANSFERASE FIC-RELATED"/>
    <property type="match status" value="1"/>
</dbReference>
<keyword evidence="2" id="KW-0548">Nucleotidyltransferase</keyword>
<evidence type="ECO:0000256" key="6">
    <source>
        <dbReference type="ARBA" id="ARBA00047939"/>
    </source>
</evidence>
<dbReference type="RefSeq" id="WP_345788283.1">
    <property type="nucleotide sequence ID" value="NZ_CABKQQ010000049.1"/>
</dbReference>
<evidence type="ECO:0000313" key="9">
    <source>
        <dbReference type="EMBL" id="CDX04436.1"/>
    </source>
</evidence>
<reference evidence="9" key="1">
    <citation type="submission" date="2014-07" db="EMBL/GenBank/DDBJ databases">
        <authorList>
            <person name="Hornung V.Bastian."/>
        </authorList>
    </citation>
    <scope>NUCLEOTIDE SEQUENCE</scope>
    <source>
        <strain evidence="9">PCE-S</strain>
    </source>
</reference>
<dbReference type="EC" id="2.7.7.108" evidence="5"/>
<protein>
    <recommendedName>
        <fullName evidence="5">protein adenylyltransferase</fullName>
        <ecNumber evidence="5">2.7.7.108</ecNumber>
    </recommendedName>
</protein>
<evidence type="ECO:0000256" key="4">
    <source>
        <dbReference type="ARBA" id="ARBA00022840"/>
    </source>
</evidence>
<organism evidence="9">
    <name type="scientific">Desulfitobacterium hafniense</name>
    <name type="common">Desulfitobacterium frappieri</name>
    <dbReference type="NCBI Taxonomy" id="49338"/>
    <lineage>
        <taxon>Bacteria</taxon>
        <taxon>Bacillati</taxon>
        <taxon>Bacillota</taxon>
        <taxon>Clostridia</taxon>
        <taxon>Eubacteriales</taxon>
        <taxon>Desulfitobacteriaceae</taxon>
        <taxon>Desulfitobacterium</taxon>
    </lineage>
</organism>